<dbReference type="Proteomes" id="UP001214898">
    <property type="component" value="Chromosome"/>
</dbReference>
<reference evidence="2 4" key="1">
    <citation type="submission" date="2014-12" db="EMBL/GenBank/DDBJ databases">
        <title>Comparative genome analysis of Bacillus coagulans HM-08, Clostridium butyricum HM-68, Bacillus subtilis HM-66 and Bacillus licheniformis BL-09.</title>
        <authorList>
            <person name="Zhang H."/>
        </authorList>
    </citation>
    <scope>NUCLEOTIDE SEQUENCE [LARGE SCALE GENOMIC DNA]</scope>
    <source>
        <strain evidence="2 4">HM-66</strain>
    </source>
</reference>
<dbReference type="PANTHER" id="PTHR35024">
    <property type="entry name" value="HYPOTHETICAL CYTOSOLIC PROTEIN"/>
    <property type="match status" value="1"/>
</dbReference>
<evidence type="ECO:0000313" key="2">
    <source>
        <dbReference type="EMBL" id="KIU11803.1"/>
    </source>
</evidence>
<dbReference type="EMBL" id="CP120576">
    <property type="protein sequence ID" value="WEY84436.1"/>
    <property type="molecule type" value="Genomic_DNA"/>
</dbReference>
<dbReference type="AlphaFoldDB" id="A0A0D1IQZ1"/>
<evidence type="ECO:0000313" key="4">
    <source>
        <dbReference type="Proteomes" id="UP000032247"/>
    </source>
</evidence>
<accession>A0A0D1IQZ1</accession>
<name>A0A0D1IQZ1_BACIU</name>
<comment type="similarity">
    <text evidence="1">Belongs to the bactofilin family.</text>
</comment>
<sequence length="237" mass="24767">MDVVEKLVINGSGSSKGGTFQSVEINGSGTVAGDVDCDTFSFNGNGKADGSVKAKAVTISGSGKIHGDVEAESIRMNGTAFIQGEVSAKQLKIAGSSTFSGTVKADGIDISGKAVMEADCETETFQSEGKCKISGLLNADQVIIKLSAGESYVREIGCRHLQVTCRKGMLTLLRLMPQPVLTAELIEGDVIELTNTKAKTVRGNKVVIGPDCQIETVEYSGDYTCDPSASVETSTKL</sequence>
<organism evidence="2 4">
    <name type="scientific">Bacillus subtilis</name>
    <dbReference type="NCBI Taxonomy" id="1423"/>
    <lineage>
        <taxon>Bacteria</taxon>
        <taxon>Bacillati</taxon>
        <taxon>Bacillota</taxon>
        <taxon>Bacilli</taxon>
        <taxon>Bacillales</taxon>
        <taxon>Bacillaceae</taxon>
        <taxon>Bacillus</taxon>
    </lineage>
</organism>
<gene>
    <name evidence="3" type="primary">yhbE</name>
    <name evidence="3" type="ORF">P5633_19455</name>
    <name evidence="2" type="ORF">SC09_Contig19orf00041</name>
</gene>
<dbReference type="STRING" id="483913.AN935_04680"/>
<dbReference type="EMBL" id="JXBC01000002">
    <property type="protein sequence ID" value="KIU11803.1"/>
    <property type="molecule type" value="Genomic_DNA"/>
</dbReference>
<dbReference type="Pfam" id="PF04519">
    <property type="entry name" value="Bactofilin"/>
    <property type="match status" value="1"/>
</dbReference>
<dbReference type="Proteomes" id="UP000032247">
    <property type="component" value="Unassembled WGS sequence"/>
</dbReference>
<dbReference type="InterPro" id="IPR007607">
    <property type="entry name" value="BacA/B"/>
</dbReference>
<dbReference type="PATRIC" id="fig|1423.173.peg.686"/>
<reference evidence="3" key="2">
    <citation type="submission" date="2023-03" db="EMBL/GenBank/DDBJ databases">
        <title>Complete genome sequences of 52 Bacillus and Priestia strains isolated from West-African fermentations and 26 reference strains from the DSMZ collection.</title>
        <authorList>
            <person name="Wiedenbein E.S."/>
            <person name="Canoy T.S."/>
            <person name="Hui Y."/>
            <person name="Parkouda C."/>
            <person name="Dawende C."/>
            <person name="Ametefe E."/>
            <person name="Jespersen L."/>
            <person name="Nielsen D.S."/>
        </authorList>
    </citation>
    <scope>NUCLEOTIDE SEQUENCE</scope>
    <source>
        <strain evidence="3">PRO56</strain>
    </source>
</reference>
<dbReference type="PANTHER" id="PTHR35024:SF4">
    <property type="entry name" value="POLYMER-FORMING CYTOSKELETAL PROTEIN"/>
    <property type="match status" value="1"/>
</dbReference>
<evidence type="ECO:0000313" key="3">
    <source>
        <dbReference type="EMBL" id="WEY84436.1"/>
    </source>
</evidence>
<evidence type="ECO:0000256" key="1">
    <source>
        <dbReference type="ARBA" id="ARBA00044755"/>
    </source>
</evidence>
<proteinExistence type="inferred from homology"/>
<protein>
    <submittedName>
        <fullName evidence="3">Polymer-forming cytoskeletal protein</fullName>
    </submittedName>
</protein>